<dbReference type="Gene3D" id="3.40.50.720">
    <property type="entry name" value="NAD(P)-binding Rossmann-like Domain"/>
    <property type="match status" value="1"/>
</dbReference>
<dbReference type="EMBL" id="CP157390">
    <property type="protein sequence ID" value="XBM49806.1"/>
    <property type="molecule type" value="Genomic_DNA"/>
</dbReference>
<dbReference type="SMART" id="SM00829">
    <property type="entry name" value="PKS_ER"/>
    <property type="match status" value="1"/>
</dbReference>
<dbReference type="PANTHER" id="PTHR43677">
    <property type="entry name" value="SHORT-CHAIN DEHYDROGENASE/REDUCTASE"/>
    <property type="match status" value="1"/>
</dbReference>
<dbReference type="NCBIfam" id="TIGR02823">
    <property type="entry name" value="oxido_YhdH"/>
    <property type="match status" value="1"/>
</dbReference>
<dbReference type="InterPro" id="IPR013149">
    <property type="entry name" value="ADH-like_C"/>
</dbReference>
<dbReference type="AlphaFoldDB" id="A0AAU7GH87"/>
<dbReference type="Gene3D" id="3.90.180.10">
    <property type="entry name" value="Medium-chain alcohol dehydrogenases, catalytic domain"/>
    <property type="match status" value="1"/>
</dbReference>
<evidence type="ECO:0000259" key="1">
    <source>
        <dbReference type="SMART" id="SM00829"/>
    </source>
</evidence>
<dbReference type="CDD" id="cd08288">
    <property type="entry name" value="MDR_yhdh"/>
    <property type="match status" value="1"/>
</dbReference>
<dbReference type="Pfam" id="PF00107">
    <property type="entry name" value="ADH_zinc_N"/>
    <property type="match status" value="1"/>
</dbReference>
<name>A0AAU7GH87_9MICO</name>
<dbReference type="GO" id="GO:0043957">
    <property type="term" value="F:acryloyl-CoA reductase (NADPH) activity"/>
    <property type="evidence" value="ECO:0007669"/>
    <property type="project" value="TreeGrafter"/>
</dbReference>
<dbReference type="InterPro" id="IPR036291">
    <property type="entry name" value="NAD(P)-bd_dom_sf"/>
</dbReference>
<dbReference type="InterPro" id="IPR020843">
    <property type="entry name" value="ER"/>
</dbReference>
<evidence type="ECO:0000313" key="2">
    <source>
        <dbReference type="EMBL" id="XBM49806.1"/>
    </source>
</evidence>
<sequence>MSDFRAIVIEQETDGGRILSHSAELREVPETFLMDGDVTIAVEYSDLNYKDGLAIAGRPGVARVSPLIPGIDLVGTVTTSSDPRWREGDRVVLNGDGIGESHHGGLAQRARVRGDALVRIPDSLTSEQAAAIGTAGFTAMLSVLALERNGVDPAEVAASGSSVLVTGAAGGVGSVAIAVLAKLGYPVTASTGRPEEQGGYLTDLGATAIIDRTELEEEGRPLQSQRWAGAVDAVGSRTLANVLAQTRYGGTVTACGLAQGPDLPATVLPFILRGVSLIGINSVEAPAALRETAWRRLATDLDEEALAAMTRFVTLDEVIPAAEDILAGRLHGRTVVDVRAQADVRG</sequence>
<proteinExistence type="predicted"/>
<gene>
    <name evidence="2" type="ORF">AAME72_08030</name>
</gene>
<protein>
    <submittedName>
        <fullName evidence="2">MDR family oxidoreductase</fullName>
        <ecNumber evidence="2">1.-.-.-</ecNumber>
    </submittedName>
</protein>
<dbReference type="EC" id="1.-.-.-" evidence="2"/>
<dbReference type="InterPro" id="IPR013154">
    <property type="entry name" value="ADH-like_N"/>
</dbReference>
<feature type="domain" description="Enoyl reductase (ER)" evidence="1">
    <location>
        <begin position="16"/>
        <end position="336"/>
    </location>
</feature>
<dbReference type="SUPFAM" id="SSF51735">
    <property type="entry name" value="NAD(P)-binding Rossmann-fold domains"/>
    <property type="match status" value="1"/>
</dbReference>
<dbReference type="SUPFAM" id="SSF50129">
    <property type="entry name" value="GroES-like"/>
    <property type="match status" value="1"/>
</dbReference>
<reference evidence="2" key="1">
    <citation type="submission" date="2024-05" db="EMBL/GenBank/DDBJ databases">
        <title>The Natural Products Discovery Center: Release of the First 8490 Sequenced Strains for Exploring Actinobacteria Biosynthetic Diversity.</title>
        <authorList>
            <person name="Kalkreuter E."/>
            <person name="Kautsar S.A."/>
            <person name="Yang D."/>
            <person name="Bader C.D."/>
            <person name="Teijaro C.N."/>
            <person name="Fluegel L."/>
            <person name="Davis C.M."/>
            <person name="Simpson J.R."/>
            <person name="Lauterbach L."/>
            <person name="Steele A.D."/>
            <person name="Gui C."/>
            <person name="Meng S."/>
            <person name="Li G."/>
            <person name="Viehrig K."/>
            <person name="Ye F."/>
            <person name="Su P."/>
            <person name="Kiefer A.F."/>
            <person name="Nichols A."/>
            <person name="Cepeda A.J."/>
            <person name="Yan W."/>
            <person name="Fan B."/>
            <person name="Jiang Y."/>
            <person name="Adhikari A."/>
            <person name="Zheng C.-J."/>
            <person name="Schuster L."/>
            <person name="Cowan T.M."/>
            <person name="Smanski M.J."/>
            <person name="Chevrette M.G."/>
            <person name="de Carvalho L.P.S."/>
            <person name="Shen B."/>
        </authorList>
    </citation>
    <scope>NUCLEOTIDE SEQUENCE</scope>
    <source>
        <strain evidence="2">NPDC080035</strain>
    </source>
</reference>
<dbReference type="RefSeq" id="WP_348789717.1">
    <property type="nucleotide sequence ID" value="NZ_CP157390.1"/>
</dbReference>
<dbReference type="InterPro" id="IPR014188">
    <property type="entry name" value="Acrylyl-CoA_reductase_AcuI"/>
</dbReference>
<dbReference type="Pfam" id="PF08240">
    <property type="entry name" value="ADH_N"/>
    <property type="match status" value="1"/>
</dbReference>
<keyword evidence="2" id="KW-0560">Oxidoreductase</keyword>
<accession>A0AAU7GH87</accession>
<dbReference type="PANTHER" id="PTHR43677:SF1">
    <property type="entry name" value="ACRYLYL-COA REDUCTASE ACUI-RELATED"/>
    <property type="match status" value="1"/>
</dbReference>
<organism evidence="2">
    <name type="scientific">Leifsonia sp. NPDC080035</name>
    <dbReference type="NCBI Taxonomy" id="3143936"/>
    <lineage>
        <taxon>Bacteria</taxon>
        <taxon>Bacillati</taxon>
        <taxon>Actinomycetota</taxon>
        <taxon>Actinomycetes</taxon>
        <taxon>Micrococcales</taxon>
        <taxon>Microbacteriaceae</taxon>
        <taxon>Leifsonia</taxon>
    </lineage>
</organism>
<dbReference type="InterPro" id="IPR051397">
    <property type="entry name" value="Zn-ADH-like_protein"/>
</dbReference>
<dbReference type="InterPro" id="IPR011032">
    <property type="entry name" value="GroES-like_sf"/>
</dbReference>